<sequence>MESIVVQNAMTTRSSRRPHHAPTTLAMWGRTSPLKARRPPSCAAALLRTPLMLAPTLALPVIVTLLLLRSLPARPPRSVPADAASAGLRVVGTSFDAGALSDPAAFAGARPGGSDRRTHGAAGAALAAIEAAISSGHFRCDGGPGQQTDDAHHQPMATRLAGAGPVPARAGGGRVLALDALNDDFCDCDDGTDEPGTAACAGRAPGASFACVRVPRRILPASRVRDGVCDCCDGSDEIVLPPHSADGGALAGAPLCASTCEAEARARTATEARARAGREARVEMVAEAARIRRAEVAARARGAACGGGGGAAGGAASRSAGARAALRALRAGAGAGGIASGGGTSCVLPRDGGTDDAFLPLAAACFSAESSDGTSFQICPFHNATQNKGGRRLALVGSSWAWAERDARMVISGGDACPNHVRRRAELTFECGGVSAVLSVSEREMCSYSFRFGTPAACASS</sequence>
<dbReference type="InterPro" id="IPR028146">
    <property type="entry name" value="PRKCSH_N"/>
</dbReference>
<dbReference type="PANTHER" id="PTHR12630:SF1">
    <property type="entry name" value="GLUCOSIDASE 2 SUBUNIT BETA"/>
    <property type="match status" value="1"/>
</dbReference>
<keyword evidence="4" id="KW-0812">Transmembrane</keyword>
<keyword evidence="8" id="KW-1185">Reference proteome</keyword>
<dbReference type="Pfam" id="PF12999">
    <property type="entry name" value="PRKCSH-like"/>
    <property type="match status" value="1"/>
</dbReference>
<dbReference type="InterPro" id="IPR039794">
    <property type="entry name" value="Gtb1-like"/>
</dbReference>
<proteinExistence type="predicted"/>
<accession>A0A8J5XB37</accession>
<dbReference type="SUPFAM" id="SSF50911">
    <property type="entry name" value="Mannose 6-phosphate receptor domain"/>
    <property type="match status" value="1"/>
</dbReference>
<evidence type="ECO:0000259" key="5">
    <source>
        <dbReference type="Pfam" id="PF12999"/>
    </source>
</evidence>
<keyword evidence="4" id="KW-0472">Membrane</keyword>
<protein>
    <recommendedName>
        <fullName evidence="1">Glucosidase 2 subunit beta</fullName>
    </recommendedName>
</protein>
<dbReference type="InterPro" id="IPR036607">
    <property type="entry name" value="PRKCSH"/>
</dbReference>
<dbReference type="GO" id="GO:0006491">
    <property type="term" value="P:N-glycan processing"/>
    <property type="evidence" value="ECO:0007669"/>
    <property type="project" value="TreeGrafter"/>
</dbReference>
<keyword evidence="2" id="KW-0256">Endoplasmic reticulum</keyword>
<name>A0A8J5XB37_DIALT</name>
<evidence type="ECO:0000256" key="1">
    <source>
        <dbReference type="ARBA" id="ARBA00022387"/>
    </source>
</evidence>
<dbReference type="Pfam" id="PF13015">
    <property type="entry name" value="PRKCSH_1"/>
    <property type="match status" value="1"/>
</dbReference>
<evidence type="ECO:0000256" key="4">
    <source>
        <dbReference type="SAM" id="Phobius"/>
    </source>
</evidence>
<evidence type="ECO:0000313" key="7">
    <source>
        <dbReference type="EMBL" id="KAG8460243.1"/>
    </source>
</evidence>
<reference evidence="7" key="1">
    <citation type="submission" date="2021-05" db="EMBL/GenBank/DDBJ databases">
        <title>The genome of the haptophyte Pavlova lutheri (Diacronema luteri, Pavlovales) - a model for lipid biosynthesis in eukaryotic algae.</title>
        <authorList>
            <person name="Hulatt C.J."/>
            <person name="Posewitz M.C."/>
        </authorList>
    </citation>
    <scope>NUCLEOTIDE SEQUENCE</scope>
    <source>
        <strain evidence="7">NIVA-4/92</strain>
    </source>
</reference>
<feature type="transmembrane region" description="Helical" evidence="4">
    <location>
        <begin position="45"/>
        <end position="68"/>
    </location>
</feature>
<feature type="region of interest" description="Disordered" evidence="3">
    <location>
        <begin position="1"/>
        <end position="23"/>
    </location>
</feature>
<feature type="compositionally biased region" description="Polar residues" evidence="3">
    <location>
        <begin position="1"/>
        <end position="13"/>
    </location>
</feature>
<feature type="domain" description="Glucosidase II beta subunit N-terminal" evidence="5">
    <location>
        <begin position="176"/>
        <end position="239"/>
    </location>
</feature>
<dbReference type="Gene3D" id="2.70.130.10">
    <property type="entry name" value="Mannose-6-phosphate receptor binding domain"/>
    <property type="match status" value="1"/>
</dbReference>
<evidence type="ECO:0000259" key="6">
    <source>
        <dbReference type="Pfam" id="PF13015"/>
    </source>
</evidence>
<dbReference type="AlphaFoldDB" id="A0A8J5XB37"/>
<dbReference type="EMBL" id="JAGTXO010000034">
    <property type="protein sequence ID" value="KAG8460243.1"/>
    <property type="molecule type" value="Genomic_DNA"/>
</dbReference>
<dbReference type="OrthoDB" id="28322at2759"/>
<dbReference type="Proteomes" id="UP000751190">
    <property type="component" value="Unassembled WGS sequence"/>
</dbReference>
<feature type="domain" description="Glucosidase 2 subunit beta-like" evidence="6">
    <location>
        <begin position="352"/>
        <end position="459"/>
    </location>
</feature>
<dbReference type="PANTHER" id="PTHR12630">
    <property type="entry name" value="N-LINKED OLIGOSACCHARIDE PROCESSING"/>
    <property type="match status" value="1"/>
</dbReference>
<organism evidence="7 8">
    <name type="scientific">Diacronema lutheri</name>
    <name type="common">Unicellular marine alga</name>
    <name type="synonym">Monochrysis lutheri</name>
    <dbReference type="NCBI Taxonomy" id="2081491"/>
    <lineage>
        <taxon>Eukaryota</taxon>
        <taxon>Haptista</taxon>
        <taxon>Haptophyta</taxon>
        <taxon>Pavlovophyceae</taxon>
        <taxon>Pavlovales</taxon>
        <taxon>Pavlovaceae</taxon>
        <taxon>Diacronema</taxon>
    </lineage>
</organism>
<comment type="caution">
    <text evidence="7">The sequence shown here is derived from an EMBL/GenBank/DDBJ whole genome shotgun (WGS) entry which is preliminary data.</text>
</comment>
<evidence type="ECO:0000313" key="8">
    <source>
        <dbReference type="Proteomes" id="UP000751190"/>
    </source>
</evidence>
<evidence type="ECO:0000256" key="3">
    <source>
        <dbReference type="SAM" id="MobiDB-lite"/>
    </source>
</evidence>
<dbReference type="InterPro" id="IPR009011">
    <property type="entry name" value="Man6P_isomerase_rcpt-bd_dom_sf"/>
</dbReference>
<keyword evidence="4" id="KW-1133">Transmembrane helix</keyword>
<gene>
    <name evidence="7" type="ORF">KFE25_004491</name>
</gene>
<dbReference type="GO" id="GO:0017177">
    <property type="term" value="C:glucosidase II complex"/>
    <property type="evidence" value="ECO:0007669"/>
    <property type="project" value="TreeGrafter"/>
</dbReference>
<evidence type="ECO:0000256" key="2">
    <source>
        <dbReference type="ARBA" id="ARBA00022824"/>
    </source>
</evidence>